<proteinExistence type="predicted"/>
<dbReference type="AlphaFoldDB" id="A0A4V6D7X3"/>
<evidence type="ECO:0000313" key="2">
    <source>
        <dbReference type="Proteomes" id="UP000298652"/>
    </source>
</evidence>
<sequence>MDKSFGCMSYGSCVLTCTVPSRLAREGSFWADGGMRDGRGGVNERVQPYDAGRATNHVQVHEMMPDGPPDATIPPTNHAHTAPACRSAAAAAGAIYYSPVATVVR</sequence>
<evidence type="ECO:0000313" key="1">
    <source>
        <dbReference type="EMBL" id="TKW19896.1"/>
    </source>
</evidence>
<organism evidence="1 2">
    <name type="scientific">Setaria viridis</name>
    <name type="common">Green bristlegrass</name>
    <name type="synonym">Setaria italica subsp. viridis</name>
    <dbReference type="NCBI Taxonomy" id="4556"/>
    <lineage>
        <taxon>Eukaryota</taxon>
        <taxon>Viridiplantae</taxon>
        <taxon>Streptophyta</taxon>
        <taxon>Embryophyta</taxon>
        <taxon>Tracheophyta</taxon>
        <taxon>Spermatophyta</taxon>
        <taxon>Magnoliopsida</taxon>
        <taxon>Liliopsida</taxon>
        <taxon>Poales</taxon>
        <taxon>Poaceae</taxon>
        <taxon>PACMAD clade</taxon>
        <taxon>Panicoideae</taxon>
        <taxon>Panicodae</taxon>
        <taxon>Paniceae</taxon>
        <taxon>Cenchrinae</taxon>
        <taxon>Setaria</taxon>
    </lineage>
</organism>
<dbReference type="Gramene" id="TKW19896">
    <property type="protein sequence ID" value="TKW19896"/>
    <property type="gene ID" value="SEVIR_4G049600v2"/>
</dbReference>
<dbReference type="Proteomes" id="UP000298652">
    <property type="component" value="Chromosome 4"/>
</dbReference>
<reference evidence="1" key="1">
    <citation type="submission" date="2019-03" db="EMBL/GenBank/DDBJ databases">
        <title>WGS assembly of Setaria viridis.</title>
        <authorList>
            <person name="Huang P."/>
            <person name="Jenkins J."/>
            <person name="Grimwood J."/>
            <person name="Barry K."/>
            <person name="Healey A."/>
            <person name="Mamidi S."/>
            <person name="Sreedasyam A."/>
            <person name="Shu S."/>
            <person name="Feldman M."/>
            <person name="Wu J."/>
            <person name="Yu Y."/>
            <person name="Chen C."/>
            <person name="Johnson J."/>
            <person name="Rokhsar D."/>
            <person name="Baxter I."/>
            <person name="Schmutz J."/>
            <person name="Brutnell T."/>
            <person name="Kellogg E."/>
        </authorList>
    </citation>
    <scope>NUCLEOTIDE SEQUENCE [LARGE SCALE GENOMIC DNA]</scope>
</reference>
<keyword evidence="2" id="KW-1185">Reference proteome</keyword>
<gene>
    <name evidence="1" type="ORF">SEVIR_4G049600v2</name>
</gene>
<name>A0A4V6D7X3_SETVI</name>
<accession>A0A4V6D7X3</accession>
<dbReference type="EMBL" id="CM016555">
    <property type="protein sequence ID" value="TKW19896.1"/>
    <property type="molecule type" value="Genomic_DNA"/>
</dbReference>
<protein>
    <submittedName>
        <fullName evidence="1">Uncharacterized protein</fullName>
    </submittedName>
</protein>